<evidence type="ECO:0000256" key="2">
    <source>
        <dbReference type="SAM" id="Coils"/>
    </source>
</evidence>
<organism evidence="3 4">
    <name type="scientific">Dyella flava</name>
    <dbReference type="NCBI Taxonomy" id="1920170"/>
    <lineage>
        <taxon>Bacteria</taxon>
        <taxon>Pseudomonadati</taxon>
        <taxon>Pseudomonadota</taxon>
        <taxon>Gammaproteobacteria</taxon>
        <taxon>Lysobacterales</taxon>
        <taxon>Rhodanobacteraceae</taxon>
        <taxon>Dyella</taxon>
    </lineage>
</organism>
<dbReference type="Gene3D" id="1.20.1600.10">
    <property type="entry name" value="Outer membrane efflux proteins (OEP)"/>
    <property type="match status" value="1"/>
</dbReference>
<keyword evidence="2" id="KW-0175">Coiled coil</keyword>
<dbReference type="Pfam" id="PF02321">
    <property type="entry name" value="OEP"/>
    <property type="match status" value="1"/>
</dbReference>
<gene>
    <name evidence="3" type="ORF">ISP19_20885</name>
</gene>
<protein>
    <submittedName>
        <fullName evidence="3">TolC family protein</fullName>
    </submittedName>
</protein>
<dbReference type="PROSITE" id="PS51257">
    <property type="entry name" value="PROKAR_LIPOPROTEIN"/>
    <property type="match status" value="1"/>
</dbReference>
<name>A0ABS2K9E9_9GAMM</name>
<dbReference type="PANTHER" id="PTHR30203">
    <property type="entry name" value="OUTER MEMBRANE CATION EFFLUX PROTEIN"/>
    <property type="match status" value="1"/>
</dbReference>
<dbReference type="Proteomes" id="UP001430149">
    <property type="component" value="Unassembled WGS sequence"/>
</dbReference>
<dbReference type="SUPFAM" id="SSF56954">
    <property type="entry name" value="Outer membrane efflux proteins (OEP)"/>
    <property type="match status" value="1"/>
</dbReference>
<keyword evidence="4" id="KW-1185">Reference proteome</keyword>
<evidence type="ECO:0000313" key="4">
    <source>
        <dbReference type="Proteomes" id="UP001430149"/>
    </source>
</evidence>
<dbReference type="InterPro" id="IPR010131">
    <property type="entry name" value="MdtP/NodT-like"/>
</dbReference>
<dbReference type="PANTHER" id="PTHR30203:SF24">
    <property type="entry name" value="BLR4935 PROTEIN"/>
    <property type="match status" value="1"/>
</dbReference>
<feature type="coiled-coil region" evidence="2">
    <location>
        <begin position="365"/>
        <end position="399"/>
    </location>
</feature>
<evidence type="ECO:0000313" key="3">
    <source>
        <dbReference type="EMBL" id="MBM7127836.1"/>
    </source>
</evidence>
<dbReference type="EMBL" id="JADIKE010000039">
    <property type="protein sequence ID" value="MBM7127836.1"/>
    <property type="molecule type" value="Genomic_DNA"/>
</dbReference>
<comment type="caution">
    <text evidence="3">The sequence shown here is derived from an EMBL/GenBank/DDBJ whole genome shotgun (WGS) entry which is preliminary data.</text>
</comment>
<proteinExistence type="inferred from homology"/>
<sequence length="457" mass="49863">MSRVHEWRACVLICIALSSGCATYKPQPLGEGQGIKDASQLSVNTADMPLPAWRTHRFDLSQGLDVTDVAILAVANNPDLKVMRDQLGIARAQSFAAGLLPDPQIAIGRDFLTHKQVGFTSAYNYGISEDVSSLLTRSMRKAAARSQADQVNLDLLWAEWQTIAQARLLFNQVVSLRAQQKQLTAEQTALASVDGYVRKALQQGNLTDDSASAGLNAYADASKRLSDCMVQLHQAEHDLRLLLGLAPDVPLQLVGEPFHVSPTPEQVQAALASLSQRRPDLLALQAGYKAQEASLRAAIRAQFPALNVGVDRQRDTSDIVTNGFTLGVTLPLFDRNRGNIAIETATRQQLKDDYDNRVLTTRSDIQQLLADLDTLAAQRDRLESQAMRLDQARHAAEAAWQQGLLDWPTYLSIRGNALGADMDVIAARDQQSQQAIALETLLGDTDLQPSSVATTQP</sequence>
<accession>A0ABS2K9E9</accession>
<evidence type="ECO:0000256" key="1">
    <source>
        <dbReference type="ARBA" id="ARBA00007613"/>
    </source>
</evidence>
<dbReference type="InterPro" id="IPR003423">
    <property type="entry name" value="OMP_efflux"/>
</dbReference>
<reference evidence="3" key="1">
    <citation type="submission" date="2020-10" db="EMBL/GenBank/DDBJ databases">
        <title>Phylogeny of dyella-like bacteria.</title>
        <authorList>
            <person name="Fu J."/>
        </authorList>
    </citation>
    <scope>NUCLEOTIDE SEQUENCE</scope>
    <source>
        <strain evidence="3">DHOC52</strain>
    </source>
</reference>
<comment type="similarity">
    <text evidence="1">Belongs to the outer membrane factor (OMF) (TC 1.B.17) family.</text>
</comment>